<dbReference type="Pfam" id="PF10765">
    <property type="entry name" value="Phage_P22_NinX"/>
    <property type="match status" value="1"/>
</dbReference>
<organism evidence="1 2">
    <name type="scientific">Proteus phage phiP4-3</name>
    <dbReference type="NCBI Taxonomy" id="2065203"/>
    <lineage>
        <taxon>Viruses</taxon>
        <taxon>Duplodnaviria</taxon>
        <taxon>Heunggongvirae</taxon>
        <taxon>Uroviricota</taxon>
        <taxon>Caudoviricetes</taxon>
        <taxon>Pantevenvirales</taxon>
        <taxon>Straboviridae</taxon>
        <taxon>Bragavirus</taxon>
        <taxon>Bragavirus p43</taxon>
    </lineage>
</organism>
<accession>A0A2I6PFP4</accession>
<dbReference type="EMBL" id="MG696114">
    <property type="protein sequence ID" value="AUM58543.1"/>
    <property type="molecule type" value="Genomic_DNA"/>
</dbReference>
<protein>
    <submittedName>
        <fullName evidence="1">Uncharacterized protein</fullName>
    </submittedName>
</protein>
<dbReference type="Proteomes" id="UP000240538">
    <property type="component" value="Segment"/>
</dbReference>
<evidence type="ECO:0000313" key="2">
    <source>
        <dbReference type="Proteomes" id="UP000240538"/>
    </source>
</evidence>
<name>A0A2I6PFP4_9CAUD</name>
<evidence type="ECO:0000313" key="1">
    <source>
        <dbReference type="EMBL" id="AUM58543.1"/>
    </source>
</evidence>
<dbReference type="InterPro" id="IPR019701">
    <property type="entry name" value="Phage_P22_NinX"/>
</dbReference>
<keyword evidence="2" id="KW-1185">Reference proteome</keyword>
<reference evidence="1 2" key="1">
    <citation type="submission" date="2017-12" db="EMBL/GenBank/DDBJ databases">
        <title>Complete genome sequence and characterization of bacteriophage phiP4-3 infecting Proteus pennea.</title>
        <authorList>
            <person name="He Y."/>
            <person name="Yang H."/>
        </authorList>
    </citation>
    <scope>NUCLEOTIDE SEQUENCE [LARGE SCALE GENOMIC DNA]</scope>
</reference>
<gene>
    <name evidence="1" type="ORF">phiP43_185</name>
</gene>
<proteinExistence type="predicted"/>
<sequence length="104" mass="11869">MISAENVFYLNKKVAEKLGLEVVCFKHNFEIRLRDSWIIFNPCFNVEQALPIMSKHNISINFEEHLNPAAYKNLKHVGPTTFTFDLSASHENVLIAAMMVFIGA</sequence>